<proteinExistence type="predicted"/>
<dbReference type="SUPFAM" id="SSF81301">
    <property type="entry name" value="Nucleotidyltransferase"/>
    <property type="match status" value="1"/>
</dbReference>
<organism evidence="1 2">
    <name type="scientific">Rhizobium alvei</name>
    <dbReference type="NCBI Taxonomy" id="1132659"/>
    <lineage>
        <taxon>Bacteria</taxon>
        <taxon>Pseudomonadati</taxon>
        <taxon>Pseudomonadota</taxon>
        <taxon>Alphaproteobacteria</taxon>
        <taxon>Hyphomicrobiales</taxon>
        <taxon>Rhizobiaceae</taxon>
        <taxon>Rhizobium/Agrobacterium group</taxon>
        <taxon>Rhizobium</taxon>
    </lineage>
</organism>
<name>A0ABT8YI43_9HYPH</name>
<comment type="caution">
    <text evidence="1">The sequence shown here is derived from an EMBL/GenBank/DDBJ whole genome shotgun (WGS) entry which is preliminary data.</text>
</comment>
<gene>
    <name evidence="1" type="ORF">Q4481_04960</name>
</gene>
<keyword evidence="2" id="KW-1185">Reference proteome</keyword>
<reference evidence="1" key="2">
    <citation type="submission" date="2023-07" db="EMBL/GenBank/DDBJ databases">
        <authorList>
            <person name="Shen H."/>
        </authorList>
    </citation>
    <scope>NUCLEOTIDE SEQUENCE</scope>
    <source>
        <strain evidence="1">TNR-22</strain>
    </source>
</reference>
<dbReference type="EMBL" id="JAUOZU010000005">
    <property type="protein sequence ID" value="MDO6963296.1"/>
    <property type="molecule type" value="Genomic_DNA"/>
</dbReference>
<protein>
    <submittedName>
        <fullName evidence="1">Nucleotidyltransferase domain-containing protein</fullName>
    </submittedName>
</protein>
<dbReference type="Gene3D" id="3.30.460.10">
    <property type="entry name" value="Beta Polymerase, domain 2"/>
    <property type="match status" value="1"/>
</dbReference>
<accession>A0ABT8YI43</accession>
<dbReference type="RefSeq" id="WP_304375213.1">
    <property type="nucleotide sequence ID" value="NZ_JAUOZU010000005.1"/>
</dbReference>
<dbReference type="InterPro" id="IPR043519">
    <property type="entry name" value="NT_sf"/>
</dbReference>
<sequence>MNVSVSSEIDLETRKARAVSLTKIAVRRLAEIGVGAKVMGSLSAGPFGEHSDIDLLITDCPRHLKYRIEGIVEDCLPGFRFDVVYLDEIPPHRRHRFLEKVTDAGDLR</sequence>
<dbReference type="Proteomes" id="UP001174932">
    <property type="component" value="Unassembled WGS sequence"/>
</dbReference>
<evidence type="ECO:0000313" key="1">
    <source>
        <dbReference type="EMBL" id="MDO6963296.1"/>
    </source>
</evidence>
<evidence type="ECO:0000313" key="2">
    <source>
        <dbReference type="Proteomes" id="UP001174932"/>
    </source>
</evidence>
<reference evidence="1" key="1">
    <citation type="journal article" date="2015" name="Int. J. Syst. Evol. Microbiol.">
        <title>Rhizobium alvei sp. nov., isolated from a freshwater river.</title>
        <authorList>
            <person name="Sheu S.Y."/>
            <person name="Huang H.W."/>
            <person name="Young C.C."/>
            <person name="Chen W.M."/>
        </authorList>
    </citation>
    <scope>NUCLEOTIDE SEQUENCE</scope>
    <source>
        <strain evidence="1">TNR-22</strain>
    </source>
</reference>